<gene>
    <name evidence="1" type="ORF">AAG570_007927</name>
</gene>
<name>A0ABD0XTA3_9HEMI</name>
<evidence type="ECO:0000313" key="1">
    <source>
        <dbReference type="EMBL" id="KAL1110396.1"/>
    </source>
</evidence>
<dbReference type="EMBL" id="JBFDAA010000022">
    <property type="protein sequence ID" value="KAL1110396.1"/>
    <property type="molecule type" value="Genomic_DNA"/>
</dbReference>
<keyword evidence="2" id="KW-1185">Reference proteome</keyword>
<accession>A0ABD0XTA3</accession>
<protein>
    <submittedName>
        <fullName evidence="1">Uncharacterized protein</fullName>
    </submittedName>
</protein>
<evidence type="ECO:0000313" key="2">
    <source>
        <dbReference type="Proteomes" id="UP001558652"/>
    </source>
</evidence>
<proteinExistence type="predicted"/>
<reference evidence="1 2" key="1">
    <citation type="submission" date="2024-07" db="EMBL/GenBank/DDBJ databases">
        <title>Chromosome-level genome assembly of the water stick insect Ranatra chinensis (Heteroptera: Nepidae).</title>
        <authorList>
            <person name="Liu X."/>
        </authorList>
    </citation>
    <scope>NUCLEOTIDE SEQUENCE [LARGE SCALE GENOMIC DNA]</scope>
    <source>
        <strain evidence="1">Cailab_2021Rc</strain>
        <tissue evidence="1">Muscle</tissue>
    </source>
</reference>
<comment type="caution">
    <text evidence="1">The sequence shown here is derived from an EMBL/GenBank/DDBJ whole genome shotgun (WGS) entry which is preliminary data.</text>
</comment>
<dbReference type="AlphaFoldDB" id="A0ABD0XTA3"/>
<dbReference type="Proteomes" id="UP001558652">
    <property type="component" value="Unassembled WGS sequence"/>
</dbReference>
<organism evidence="1 2">
    <name type="scientific">Ranatra chinensis</name>
    <dbReference type="NCBI Taxonomy" id="642074"/>
    <lineage>
        <taxon>Eukaryota</taxon>
        <taxon>Metazoa</taxon>
        <taxon>Ecdysozoa</taxon>
        <taxon>Arthropoda</taxon>
        <taxon>Hexapoda</taxon>
        <taxon>Insecta</taxon>
        <taxon>Pterygota</taxon>
        <taxon>Neoptera</taxon>
        <taxon>Paraneoptera</taxon>
        <taxon>Hemiptera</taxon>
        <taxon>Heteroptera</taxon>
        <taxon>Panheteroptera</taxon>
        <taxon>Nepomorpha</taxon>
        <taxon>Nepidae</taxon>
        <taxon>Ranatrinae</taxon>
        <taxon>Ranatra</taxon>
    </lineage>
</organism>
<sequence length="204" mass="22087">MLGHIVGSDVVHLFEHRGTYVHTTADSTLLSVSHCSQAHNPIILSHSNATLHTPKGVRTEDGIILIRGPVHHYWWTPITTLQPHVWLHTTGKASLFTKIKSLLLPLPVPGPVSYFPIGGPAVVLPLPPGTVELNAATEIAGFPAGCLGCFPWLMEALATHHPMTHQNPTTGMMPQKDMRVSDVAVRRSMSPQDVGPHSPQSDLV</sequence>